<comment type="caution">
    <text evidence="2">The sequence shown here is derived from an EMBL/GenBank/DDBJ whole genome shotgun (WGS) entry which is preliminary data.</text>
</comment>
<dbReference type="EMBL" id="JBHLVF010000010">
    <property type="protein sequence ID" value="MFC0391267.1"/>
    <property type="molecule type" value="Genomic_DNA"/>
</dbReference>
<keyword evidence="3" id="KW-1185">Reference proteome</keyword>
<evidence type="ECO:0008006" key="4">
    <source>
        <dbReference type="Google" id="ProtNLM"/>
    </source>
</evidence>
<dbReference type="PANTHER" id="PTHR33794">
    <property type="entry name" value="BACILLOLYSIN"/>
    <property type="match status" value="1"/>
</dbReference>
<protein>
    <recommendedName>
        <fullName evidence="4">PepSY domain-containing protein</fullName>
    </recommendedName>
</protein>
<dbReference type="Proteomes" id="UP001589818">
    <property type="component" value="Unassembled WGS sequence"/>
</dbReference>
<name>A0ABV6J6X5_9BACL</name>
<gene>
    <name evidence="2" type="ORF">ACFFJ8_07735</name>
</gene>
<evidence type="ECO:0000256" key="1">
    <source>
        <dbReference type="SAM" id="SignalP"/>
    </source>
</evidence>
<evidence type="ECO:0000313" key="3">
    <source>
        <dbReference type="Proteomes" id="UP001589818"/>
    </source>
</evidence>
<feature type="signal peptide" evidence="1">
    <location>
        <begin position="1"/>
        <end position="24"/>
    </location>
</feature>
<accession>A0ABV6J6X5</accession>
<dbReference type="InterPro" id="IPR050728">
    <property type="entry name" value="Zinc_Metalloprotease_M4"/>
</dbReference>
<proteinExistence type="predicted"/>
<evidence type="ECO:0000313" key="2">
    <source>
        <dbReference type="EMBL" id="MFC0391267.1"/>
    </source>
</evidence>
<sequence length="231" mass="26524">MRILLKVILIVTAILIISHQDAYAADLSPKARASLQRLMKESRSPLEVYWNDTMNTPSILKGELSRPSKHTPEWIAYKYLNKTKALYGIQFPNRDMKIIGVDRSHSGRIRVSLQHLLYRTPVWGDSMMIEIDDDGVIRQVQSRIHPYMEKKLFYRPMHASVSFKKAAAIAEDVFQKREVAVEEMDIITYYLPTRPGTPLIYAVMVRNQDTGVETTLFIHAVTGRVIDPNPL</sequence>
<reference evidence="2 3" key="1">
    <citation type="submission" date="2024-09" db="EMBL/GenBank/DDBJ databases">
        <authorList>
            <person name="Sun Q."/>
            <person name="Mori K."/>
        </authorList>
    </citation>
    <scope>NUCLEOTIDE SEQUENCE [LARGE SCALE GENOMIC DNA]</scope>
    <source>
        <strain evidence="2 3">CCM 4839</strain>
    </source>
</reference>
<dbReference type="RefSeq" id="WP_204818086.1">
    <property type="nucleotide sequence ID" value="NZ_JANHOF010000004.1"/>
</dbReference>
<keyword evidence="1" id="KW-0732">Signal</keyword>
<organism evidence="2 3">
    <name type="scientific">Paenibacillus mendelii</name>
    <dbReference type="NCBI Taxonomy" id="206163"/>
    <lineage>
        <taxon>Bacteria</taxon>
        <taxon>Bacillati</taxon>
        <taxon>Bacillota</taxon>
        <taxon>Bacilli</taxon>
        <taxon>Bacillales</taxon>
        <taxon>Paenibacillaceae</taxon>
        <taxon>Paenibacillus</taxon>
    </lineage>
</organism>
<dbReference type="PANTHER" id="PTHR33794:SF1">
    <property type="entry name" value="BACILLOLYSIN"/>
    <property type="match status" value="1"/>
</dbReference>
<feature type="chain" id="PRO_5047341519" description="PepSY domain-containing protein" evidence="1">
    <location>
        <begin position="25"/>
        <end position="231"/>
    </location>
</feature>